<dbReference type="Pfam" id="PF04073">
    <property type="entry name" value="tRNA_edit"/>
    <property type="match status" value="1"/>
</dbReference>
<evidence type="ECO:0000259" key="1">
    <source>
        <dbReference type="Pfam" id="PF04073"/>
    </source>
</evidence>
<dbReference type="SUPFAM" id="SSF55826">
    <property type="entry name" value="YbaK/ProRS associated domain"/>
    <property type="match status" value="1"/>
</dbReference>
<name>A0ABS7E2S5_9GAMM</name>
<dbReference type="Gene3D" id="3.90.960.10">
    <property type="entry name" value="YbaK/aminoacyl-tRNA synthetase-associated domain"/>
    <property type="match status" value="1"/>
</dbReference>
<dbReference type="InterPro" id="IPR007214">
    <property type="entry name" value="YbaK/aa-tRNA-synth-assoc-dom"/>
</dbReference>
<accession>A0ABS7E2S5</accession>
<keyword evidence="3" id="KW-1185">Reference proteome</keyword>
<dbReference type="EMBL" id="JAHZST010000005">
    <property type="protein sequence ID" value="MBW8183850.1"/>
    <property type="molecule type" value="Genomic_DNA"/>
</dbReference>
<dbReference type="RefSeq" id="WP_220109424.1">
    <property type="nucleotide sequence ID" value="NZ_JAHZST010000005.1"/>
</dbReference>
<proteinExistence type="predicted"/>
<organism evidence="2 3">
    <name type="scientific">Shewanella nanhaiensis</name>
    <dbReference type="NCBI Taxonomy" id="2864872"/>
    <lineage>
        <taxon>Bacteria</taxon>
        <taxon>Pseudomonadati</taxon>
        <taxon>Pseudomonadota</taxon>
        <taxon>Gammaproteobacteria</taxon>
        <taxon>Alteromonadales</taxon>
        <taxon>Shewanellaceae</taxon>
        <taxon>Shewanella</taxon>
    </lineage>
</organism>
<feature type="domain" description="YbaK/aminoacyl-tRNA synthetase-associated" evidence="1">
    <location>
        <begin position="28"/>
        <end position="137"/>
    </location>
</feature>
<dbReference type="InterPro" id="IPR036754">
    <property type="entry name" value="YbaK/aa-tRNA-synt-asso_dom_sf"/>
</dbReference>
<gene>
    <name evidence="2" type="ORF">K0625_09220</name>
</gene>
<evidence type="ECO:0000313" key="2">
    <source>
        <dbReference type="EMBL" id="MBW8183850.1"/>
    </source>
</evidence>
<comment type="caution">
    <text evidence="2">The sequence shown here is derived from an EMBL/GenBank/DDBJ whole genome shotgun (WGS) entry which is preliminary data.</text>
</comment>
<reference evidence="2 3" key="1">
    <citation type="submission" date="2021-07" db="EMBL/GenBank/DDBJ databases">
        <title>Shewanella sp. nov, isolated from SCS.</title>
        <authorList>
            <person name="Cao W.R."/>
        </authorList>
    </citation>
    <scope>NUCLEOTIDE SEQUENCE [LARGE SCALE GENOMIC DNA]</scope>
    <source>
        <strain evidence="2 3">NR704-98</strain>
    </source>
</reference>
<protein>
    <submittedName>
        <fullName evidence="2">YbaK/EbsC family protein</fullName>
    </submittedName>
</protein>
<dbReference type="CDD" id="cd04332">
    <property type="entry name" value="YbaK_like"/>
    <property type="match status" value="1"/>
</dbReference>
<evidence type="ECO:0000313" key="3">
    <source>
        <dbReference type="Proteomes" id="UP001195963"/>
    </source>
</evidence>
<sequence length="169" mass="18259">MAIAITLESFLNDNHVNYSLVKHRRTLSALDSSSAAHLPCTQVVKSVMLVSNDGDYLMAGLSAGRRLSVLKLSELMGEAYHLVDEEALLSLFSDCEEGAIPGIAEAYGIKMILDKPLIDEESVYIEGGDHCHLIRLNHLQYTPLLSGTLLGDISGEVIGSPSFGDTDLL</sequence>
<dbReference type="Proteomes" id="UP001195963">
    <property type="component" value="Unassembled WGS sequence"/>
</dbReference>